<dbReference type="InterPro" id="IPR040079">
    <property type="entry name" value="Glutathione_S-Trfase"/>
</dbReference>
<dbReference type="CDD" id="cd03185">
    <property type="entry name" value="GST_C_Tau"/>
    <property type="match status" value="1"/>
</dbReference>
<dbReference type="Pfam" id="PF00043">
    <property type="entry name" value="GST_C"/>
    <property type="match status" value="1"/>
</dbReference>
<keyword evidence="2" id="KW-0808">Transferase</keyword>
<dbReference type="InterPro" id="IPR045073">
    <property type="entry name" value="Omega/Tau-like"/>
</dbReference>
<keyword evidence="7" id="KW-1185">Reference proteome</keyword>
<dbReference type="AlphaFoldDB" id="A0AAD8T5G9"/>
<dbReference type="Proteomes" id="UP001231189">
    <property type="component" value="Unassembled WGS sequence"/>
</dbReference>
<dbReference type="Pfam" id="PF13409">
    <property type="entry name" value="GST_N_2"/>
    <property type="match status" value="1"/>
</dbReference>
<evidence type="ECO:0000259" key="4">
    <source>
        <dbReference type="PROSITE" id="PS50404"/>
    </source>
</evidence>
<name>A0AAD8T5G9_LOLMU</name>
<dbReference type="InterPro" id="IPR010987">
    <property type="entry name" value="Glutathione-S-Trfase_C-like"/>
</dbReference>
<accession>A0AAD8T5G9</accession>
<protein>
    <recommendedName>
        <fullName evidence="1">glutathione transferase</fullName>
        <ecNumber evidence="1">2.5.1.18</ecNumber>
    </recommendedName>
</protein>
<comment type="catalytic activity">
    <reaction evidence="3">
        <text>RX + glutathione = an S-substituted glutathione + a halide anion + H(+)</text>
        <dbReference type="Rhea" id="RHEA:16437"/>
        <dbReference type="ChEBI" id="CHEBI:15378"/>
        <dbReference type="ChEBI" id="CHEBI:16042"/>
        <dbReference type="ChEBI" id="CHEBI:17792"/>
        <dbReference type="ChEBI" id="CHEBI:57925"/>
        <dbReference type="ChEBI" id="CHEBI:90779"/>
        <dbReference type="EC" id="2.5.1.18"/>
    </reaction>
</comment>
<dbReference type="EMBL" id="JAUUTY010000003">
    <property type="protein sequence ID" value="KAK1669904.1"/>
    <property type="molecule type" value="Genomic_DNA"/>
</dbReference>
<reference evidence="6" key="1">
    <citation type="submission" date="2023-07" db="EMBL/GenBank/DDBJ databases">
        <title>A chromosome-level genome assembly of Lolium multiflorum.</title>
        <authorList>
            <person name="Chen Y."/>
            <person name="Copetti D."/>
            <person name="Kolliker R."/>
            <person name="Studer B."/>
        </authorList>
    </citation>
    <scope>NUCLEOTIDE SEQUENCE</scope>
    <source>
        <strain evidence="6">02402/16</strain>
        <tissue evidence="6">Leaf</tissue>
    </source>
</reference>
<dbReference type="PANTHER" id="PTHR11260">
    <property type="entry name" value="GLUTATHIONE S-TRANSFERASE, GST, SUPERFAMILY, GST DOMAIN CONTAINING"/>
    <property type="match status" value="1"/>
</dbReference>
<dbReference type="Gene3D" id="1.20.1050.10">
    <property type="match status" value="1"/>
</dbReference>
<dbReference type="SFLD" id="SFLDS00019">
    <property type="entry name" value="Glutathione_Transferase_(cytos"/>
    <property type="match status" value="1"/>
</dbReference>
<feature type="domain" description="GST N-terminal" evidence="4">
    <location>
        <begin position="5"/>
        <end position="85"/>
    </location>
</feature>
<organism evidence="6 7">
    <name type="scientific">Lolium multiflorum</name>
    <name type="common">Italian ryegrass</name>
    <name type="synonym">Lolium perenne subsp. multiflorum</name>
    <dbReference type="NCBI Taxonomy" id="4521"/>
    <lineage>
        <taxon>Eukaryota</taxon>
        <taxon>Viridiplantae</taxon>
        <taxon>Streptophyta</taxon>
        <taxon>Embryophyta</taxon>
        <taxon>Tracheophyta</taxon>
        <taxon>Spermatophyta</taxon>
        <taxon>Magnoliopsida</taxon>
        <taxon>Liliopsida</taxon>
        <taxon>Poales</taxon>
        <taxon>Poaceae</taxon>
        <taxon>BOP clade</taxon>
        <taxon>Pooideae</taxon>
        <taxon>Poodae</taxon>
        <taxon>Poeae</taxon>
        <taxon>Poeae Chloroplast Group 2 (Poeae type)</taxon>
        <taxon>Loliodinae</taxon>
        <taxon>Loliinae</taxon>
        <taxon>Lolium</taxon>
    </lineage>
</organism>
<dbReference type="SUPFAM" id="SSF52833">
    <property type="entry name" value="Thioredoxin-like"/>
    <property type="match status" value="1"/>
</dbReference>
<dbReference type="FunFam" id="3.40.30.10:FF:000200">
    <property type="entry name" value="Glutathione S-transferase"/>
    <property type="match status" value="1"/>
</dbReference>
<dbReference type="GO" id="GO:0004364">
    <property type="term" value="F:glutathione transferase activity"/>
    <property type="evidence" value="ECO:0007669"/>
    <property type="project" value="UniProtKB-EC"/>
</dbReference>
<evidence type="ECO:0000313" key="7">
    <source>
        <dbReference type="Proteomes" id="UP001231189"/>
    </source>
</evidence>
<proteinExistence type="predicted"/>
<gene>
    <name evidence="6" type="ORF">QYE76_058063</name>
</gene>
<evidence type="ECO:0000259" key="5">
    <source>
        <dbReference type="PROSITE" id="PS50405"/>
    </source>
</evidence>
<comment type="caution">
    <text evidence="6">The sequence shown here is derived from an EMBL/GenBank/DDBJ whole genome shotgun (WGS) entry which is preliminary data.</text>
</comment>
<feature type="domain" description="GST C-terminal" evidence="5">
    <location>
        <begin position="90"/>
        <end position="214"/>
    </location>
</feature>
<evidence type="ECO:0000256" key="2">
    <source>
        <dbReference type="ARBA" id="ARBA00022679"/>
    </source>
</evidence>
<evidence type="ECO:0000313" key="6">
    <source>
        <dbReference type="EMBL" id="KAK1669904.1"/>
    </source>
</evidence>
<evidence type="ECO:0000256" key="1">
    <source>
        <dbReference type="ARBA" id="ARBA00012452"/>
    </source>
</evidence>
<dbReference type="GO" id="GO:0005737">
    <property type="term" value="C:cytoplasm"/>
    <property type="evidence" value="ECO:0007669"/>
    <property type="project" value="TreeGrafter"/>
</dbReference>
<dbReference type="PROSITE" id="PS50405">
    <property type="entry name" value="GST_CTER"/>
    <property type="match status" value="1"/>
</dbReference>
<dbReference type="SFLD" id="SFLDG00358">
    <property type="entry name" value="Main_(cytGST)"/>
    <property type="match status" value="1"/>
</dbReference>
<dbReference type="InterPro" id="IPR004046">
    <property type="entry name" value="GST_C"/>
</dbReference>
<dbReference type="GO" id="GO:0006749">
    <property type="term" value="P:glutathione metabolic process"/>
    <property type="evidence" value="ECO:0007669"/>
    <property type="project" value="InterPro"/>
</dbReference>
<sequence>MSSPAAVKVIGAFDSPFSHRAEAALRLKGVPYELILEDLRNKSELLLTHNPVHKKVPVLLHGDRPAICESLVIVEYVDEAFQGPLLMPADTLARAAARFWASFMDKECGESMWMALWTDGEAQAAAARETKTNLTLIEGQLPVGKRFFGGDAIGYLDIALGWIAHWMRVFVEISGARLLTEEEHPVLCRWAREYTADETVRQCLPDRDRVIAALTPRKELYISIAKAMAAQR</sequence>
<dbReference type="InterPro" id="IPR036249">
    <property type="entry name" value="Thioredoxin-like_sf"/>
</dbReference>
<dbReference type="SFLD" id="SFLDG01152">
    <property type="entry name" value="Main.3:_Omega-_and_Tau-like"/>
    <property type="match status" value="1"/>
</dbReference>
<dbReference type="InterPro" id="IPR036282">
    <property type="entry name" value="Glutathione-S-Trfase_C_sf"/>
</dbReference>
<dbReference type="CDD" id="cd03058">
    <property type="entry name" value="GST_N_Tau"/>
    <property type="match status" value="1"/>
</dbReference>
<dbReference type="PANTHER" id="PTHR11260:SF647">
    <property type="entry name" value="GLUTATHIONE S-TRANSFERASE"/>
    <property type="match status" value="1"/>
</dbReference>
<dbReference type="FunFam" id="1.20.1050.10:FF:000012">
    <property type="entry name" value="Tau class glutathione S-transferase"/>
    <property type="match status" value="1"/>
</dbReference>
<dbReference type="InterPro" id="IPR004045">
    <property type="entry name" value="Glutathione_S-Trfase_N"/>
</dbReference>
<dbReference type="Gene3D" id="3.40.30.10">
    <property type="entry name" value="Glutaredoxin"/>
    <property type="match status" value="1"/>
</dbReference>
<dbReference type="InterPro" id="IPR045074">
    <property type="entry name" value="GST_C_Tau"/>
</dbReference>
<evidence type="ECO:0000256" key="3">
    <source>
        <dbReference type="ARBA" id="ARBA00047960"/>
    </source>
</evidence>
<dbReference type="PROSITE" id="PS50404">
    <property type="entry name" value="GST_NTER"/>
    <property type="match status" value="1"/>
</dbReference>
<dbReference type="SUPFAM" id="SSF47616">
    <property type="entry name" value="GST C-terminal domain-like"/>
    <property type="match status" value="1"/>
</dbReference>
<dbReference type="EC" id="2.5.1.18" evidence="1"/>